<dbReference type="PANTHER" id="PTHR43600:SF2">
    <property type="entry name" value="F420-NON-REDUCING HYDROGENASE VHU SUBUNIT A"/>
    <property type="match status" value="1"/>
</dbReference>
<feature type="binding site" evidence="6">
    <location>
        <position position="42"/>
    </location>
    <ligand>
        <name>Mg(2+)</name>
        <dbReference type="ChEBI" id="CHEBI:18420"/>
    </ligand>
</feature>
<feature type="binding site" evidence="6">
    <location>
        <position position="64"/>
    </location>
    <ligand>
        <name>Fe cation</name>
        <dbReference type="ChEBI" id="CHEBI:24875"/>
    </ligand>
</feature>
<evidence type="ECO:0000256" key="6">
    <source>
        <dbReference type="PIRSR" id="PIRSR601501-1"/>
    </source>
</evidence>
<dbReference type="PANTHER" id="PTHR43600">
    <property type="entry name" value="COENZYME F420 HYDROGENASE, SUBUNIT ALPHA"/>
    <property type="match status" value="1"/>
</dbReference>
<feature type="binding site" evidence="6">
    <location>
        <position position="61"/>
    </location>
    <ligand>
        <name>Ni(2+)</name>
        <dbReference type="ChEBI" id="CHEBI:49786"/>
    </ligand>
</feature>
<dbReference type="EMBL" id="LFWU01000077">
    <property type="protein sequence ID" value="KON32104.1"/>
    <property type="molecule type" value="Genomic_DNA"/>
</dbReference>
<dbReference type="Pfam" id="PF00374">
    <property type="entry name" value="NiFeSe_Hases"/>
    <property type="match status" value="1"/>
</dbReference>
<name>A0A0M0BUG8_9ARCH</name>
<dbReference type="GO" id="GO:0016491">
    <property type="term" value="F:oxidoreductase activity"/>
    <property type="evidence" value="ECO:0007669"/>
    <property type="project" value="UniProtKB-KW"/>
</dbReference>
<evidence type="ECO:0000256" key="5">
    <source>
        <dbReference type="ARBA" id="ARBA00023002"/>
    </source>
</evidence>
<evidence type="ECO:0000256" key="2">
    <source>
        <dbReference type="ARBA" id="ARBA00009292"/>
    </source>
</evidence>
<comment type="caution">
    <text evidence="7">The sequence shown here is derived from an EMBL/GenBank/DDBJ whole genome shotgun (WGS) entry which is preliminary data.</text>
</comment>
<feature type="binding site" evidence="6">
    <location>
        <position position="64"/>
    </location>
    <ligand>
        <name>Ni(2+)</name>
        <dbReference type="ChEBI" id="CHEBI:49786"/>
    </ligand>
</feature>
<reference evidence="7 8" key="1">
    <citation type="submission" date="2015-06" db="EMBL/GenBank/DDBJ databases">
        <title>New insights into the roles of widespread benthic archaea in carbon and nitrogen cycling.</title>
        <authorList>
            <person name="Lazar C.S."/>
            <person name="Baker B.J."/>
            <person name="Seitz K.W."/>
            <person name="Hyde A.S."/>
            <person name="Dick G.J."/>
            <person name="Hinrichs K.-U."/>
            <person name="Teske A.P."/>
        </authorList>
    </citation>
    <scope>NUCLEOTIDE SEQUENCE [LARGE SCALE GENOMIC DNA]</scope>
    <source>
        <strain evidence="7">SG8-32-1</strain>
    </source>
</reference>
<comment type="cofactor">
    <cofactor evidence="1 6">
        <name>Ni(2+)</name>
        <dbReference type="ChEBI" id="CHEBI:49786"/>
    </cofactor>
</comment>
<evidence type="ECO:0000256" key="4">
    <source>
        <dbReference type="ARBA" id="ARBA00022723"/>
    </source>
</evidence>
<keyword evidence="6" id="KW-0460">Magnesium</keyword>
<comment type="cofactor">
    <cofactor evidence="6">
        <name>Fe cation</name>
        <dbReference type="ChEBI" id="CHEBI:24875"/>
    </cofactor>
</comment>
<dbReference type="Gene3D" id="1.10.645.10">
    <property type="entry name" value="Cytochrome-c3 Hydrogenase, chain B"/>
    <property type="match status" value="1"/>
</dbReference>
<evidence type="ECO:0000256" key="1">
    <source>
        <dbReference type="ARBA" id="ARBA00001967"/>
    </source>
</evidence>
<dbReference type="SUPFAM" id="SSF56762">
    <property type="entry name" value="HydB/Nqo4-like"/>
    <property type="match status" value="1"/>
</dbReference>
<protein>
    <submittedName>
        <fullName evidence="7">F420-nonreducing hydrogenase</fullName>
    </submittedName>
</protein>
<organism evidence="7 8">
    <name type="scientific">miscellaneous Crenarchaeota group-1 archaeon SG8-32-1</name>
    <dbReference type="NCBI Taxonomy" id="1685124"/>
    <lineage>
        <taxon>Archaea</taxon>
        <taxon>Candidatus Bathyarchaeota</taxon>
        <taxon>MCG-1</taxon>
    </lineage>
</organism>
<dbReference type="InterPro" id="IPR029014">
    <property type="entry name" value="NiFe-Hase_large"/>
</dbReference>
<gene>
    <name evidence="7" type="ORF">AC477_03360</name>
</gene>
<sequence length="286" mass="32141">MKEIVIDPITRLEGHGKITIFLNDSGNVENAYFQVPELRGFEKFCEGRRAEDLPIITTRICGVCPVAHHMAGAKALDAAFNVDPTETAKKLRELEYCGYYIYDHILHFYFLGGPDFVVGPDAPAAKRNILGVIEKVGLDIAGEVIKHRAFGQRITGILGGRPTHPVSAAMPGGIAKAINEDERQDIENMLKSCHEFAKFSLKIFDDVVLKNVDYVKLITSDPYNLPTYYMGTVDKNNKVNFYDGKVRVVDPEGKEFVKFGPEEYLDIIEEHVEPWTSVKMPYLKEV</sequence>
<evidence type="ECO:0000313" key="7">
    <source>
        <dbReference type="EMBL" id="KON32104.1"/>
    </source>
</evidence>
<comment type="similarity">
    <text evidence="2">Belongs to the [NiFe]/[NiFeSe] hydrogenase large subunit family.</text>
</comment>
<proteinExistence type="inferred from homology"/>
<evidence type="ECO:0000313" key="8">
    <source>
        <dbReference type="Proteomes" id="UP000037237"/>
    </source>
</evidence>
<dbReference type="Proteomes" id="UP000037237">
    <property type="component" value="Unassembled WGS sequence"/>
</dbReference>
<feature type="non-terminal residue" evidence="7">
    <location>
        <position position="286"/>
    </location>
</feature>
<keyword evidence="5" id="KW-0560">Oxidoreductase</keyword>
<evidence type="ECO:0000256" key="3">
    <source>
        <dbReference type="ARBA" id="ARBA00022596"/>
    </source>
</evidence>
<keyword evidence="6" id="KW-0408">Iron</keyword>
<dbReference type="AlphaFoldDB" id="A0A0M0BUG8"/>
<dbReference type="InterPro" id="IPR001501">
    <property type="entry name" value="Ni-dep_hyd_lsu"/>
</dbReference>
<accession>A0A0M0BUG8</accession>
<keyword evidence="3 6" id="KW-0533">Nickel</keyword>
<dbReference type="GO" id="GO:0016151">
    <property type="term" value="F:nickel cation binding"/>
    <property type="evidence" value="ECO:0007669"/>
    <property type="project" value="InterPro"/>
</dbReference>
<keyword evidence="4 6" id="KW-0479">Metal-binding</keyword>